<comment type="caution">
    <text evidence="2">The sequence shown here is derived from an EMBL/GenBank/DDBJ whole genome shotgun (WGS) entry which is preliminary data.</text>
</comment>
<gene>
    <name evidence="2" type="ORF">HNY73_011581</name>
</gene>
<feature type="compositionally biased region" description="Low complexity" evidence="1">
    <location>
        <begin position="45"/>
        <end position="56"/>
    </location>
</feature>
<dbReference type="EMBL" id="JABXBU010000219">
    <property type="protein sequence ID" value="KAF8784190.1"/>
    <property type="molecule type" value="Genomic_DNA"/>
</dbReference>
<proteinExistence type="predicted"/>
<evidence type="ECO:0000313" key="2">
    <source>
        <dbReference type="EMBL" id="KAF8784190.1"/>
    </source>
</evidence>
<keyword evidence="3" id="KW-1185">Reference proteome</keyword>
<dbReference type="Proteomes" id="UP000807504">
    <property type="component" value="Unassembled WGS sequence"/>
</dbReference>
<feature type="compositionally biased region" description="Basic residues" evidence="1">
    <location>
        <begin position="22"/>
        <end position="32"/>
    </location>
</feature>
<evidence type="ECO:0000256" key="1">
    <source>
        <dbReference type="SAM" id="MobiDB-lite"/>
    </source>
</evidence>
<accession>A0A8T0F452</accession>
<organism evidence="2 3">
    <name type="scientific">Argiope bruennichi</name>
    <name type="common">Wasp spider</name>
    <name type="synonym">Aranea bruennichi</name>
    <dbReference type="NCBI Taxonomy" id="94029"/>
    <lineage>
        <taxon>Eukaryota</taxon>
        <taxon>Metazoa</taxon>
        <taxon>Ecdysozoa</taxon>
        <taxon>Arthropoda</taxon>
        <taxon>Chelicerata</taxon>
        <taxon>Arachnida</taxon>
        <taxon>Araneae</taxon>
        <taxon>Araneomorphae</taxon>
        <taxon>Entelegynae</taxon>
        <taxon>Araneoidea</taxon>
        <taxon>Araneidae</taxon>
        <taxon>Argiope</taxon>
    </lineage>
</organism>
<dbReference type="AlphaFoldDB" id="A0A8T0F452"/>
<evidence type="ECO:0000313" key="3">
    <source>
        <dbReference type="Proteomes" id="UP000807504"/>
    </source>
</evidence>
<protein>
    <submittedName>
        <fullName evidence="2">Uncharacterized protein</fullName>
    </submittedName>
</protein>
<reference evidence="2" key="1">
    <citation type="journal article" date="2020" name="bioRxiv">
        <title>Chromosome-level reference genome of the European wasp spider Argiope bruennichi: a resource for studies on range expansion and evolutionary adaptation.</title>
        <authorList>
            <person name="Sheffer M.M."/>
            <person name="Hoppe A."/>
            <person name="Krehenwinkel H."/>
            <person name="Uhl G."/>
            <person name="Kuss A.W."/>
            <person name="Jensen L."/>
            <person name="Jensen C."/>
            <person name="Gillespie R.G."/>
            <person name="Hoff K.J."/>
            <person name="Prost S."/>
        </authorList>
    </citation>
    <scope>NUCLEOTIDE SEQUENCE</scope>
</reference>
<sequence length="75" mass="8188">MDKTCVEAAPSSAEQELLTGVKPRKDRRRRRRGADSRTSPCQGKSGTEQSGSSCSSSEEEMDLIDGSKDQPQQTK</sequence>
<feature type="region of interest" description="Disordered" evidence="1">
    <location>
        <begin position="1"/>
        <end position="75"/>
    </location>
</feature>
<name>A0A8T0F452_ARGBR</name>
<reference evidence="2" key="2">
    <citation type="submission" date="2020-06" db="EMBL/GenBank/DDBJ databases">
        <authorList>
            <person name="Sheffer M."/>
        </authorList>
    </citation>
    <scope>NUCLEOTIDE SEQUENCE</scope>
</reference>